<organism evidence="7 8">
    <name type="scientific">Chamaesiphon polymorphus CCALA 037</name>
    <dbReference type="NCBI Taxonomy" id="2107692"/>
    <lineage>
        <taxon>Bacteria</taxon>
        <taxon>Bacillati</taxon>
        <taxon>Cyanobacteriota</taxon>
        <taxon>Cyanophyceae</taxon>
        <taxon>Gomontiellales</taxon>
        <taxon>Chamaesiphonaceae</taxon>
        <taxon>Chamaesiphon</taxon>
    </lineage>
</organism>
<feature type="domain" description="O-GlcNAc transferase C-terminal" evidence="6">
    <location>
        <begin position="361"/>
        <end position="512"/>
    </location>
</feature>
<evidence type="ECO:0000313" key="8">
    <source>
        <dbReference type="Proteomes" id="UP000238937"/>
    </source>
</evidence>
<dbReference type="SUPFAM" id="SSF53756">
    <property type="entry name" value="UDP-Glycosyltransferase/glycogen phosphorylase"/>
    <property type="match status" value="1"/>
</dbReference>
<sequence>MQALNLTSIDFDLQFESAFLDRTIDYYETIITQGEDQNQNYWNLGIAYLLQQQEVEAQATWFIPFDRSSELESDILTHELSTAIDRVAARKFAENNLDEAWLICQYLREINSAHVDNLFRSILLEVKFGRFTPETLTEFQYIEILTDATEQDIDRELLQNLLESILLFPSILVSTFVRQCLSIVPNYRLDLIISIANATLNLNHRFGGSLFLVDIIEICLEFQPNNIRILNVGSTLNCSLNNYKKAIDIGFHAYNFCENLTDRIIANFSIIRTLLSAGDWLSAKSIVARHYQLLEDFAGSNHENLAVHINQSLIVSSVFFPCVEDRPSYFRPLQNQIAHKYLQYNQTLPSIDNIEPVALPKEAGIIRIGYLASTLKSHSVGWLSRWLMQNHDLKKFQVFTYCINHNPDDPFYQQWFRDRSHVSYCLAPHPDSIAAQIKADKIDILIELDSLTLNTTCKVLAAKPAPVQVSWLGWDATGLPTVDYFIADPYVLPDNAQEYYQEKIWRLPQTYLAVNGFEVGIPTLKRRNLNIPDDAVVYWSGQRGHKRHPETVRLQLRILKSVPNSYFLIKGDTDPTIIQEFFGKIAAEEGVEFDRLRFLGNVADEYTHRANLAIADVVLDTFPYNGATTTLETLWMGIPMVTRVGQQFAARNSYTFMLNAGIEEGIAWNAEEYVEWGIKLGLDRELRLEIRDKLRIGRTTAPVWNAKQFTLDMEEAYCQMWAIYQEKQPEVIADYSHN</sequence>
<comment type="caution">
    <text evidence="7">The sequence shown here is derived from an EMBL/GenBank/DDBJ whole genome shotgun (WGS) entry which is preliminary data.</text>
</comment>
<keyword evidence="3 7" id="KW-0808">Transferase</keyword>
<gene>
    <name evidence="7" type="ORF">C7B77_10105</name>
</gene>
<proteinExistence type="predicted"/>
<keyword evidence="5" id="KW-0802">TPR repeat</keyword>
<evidence type="ECO:0000256" key="4">
    <source>
        <dbReference type="ARBA" id="ARBA00022737"/>
    </source>
</evidence>
<dbReference type="AlphaFoldDB" id="A0A2T1GH18"/>
<dbReference type="RefSeq" id="WP_106303654.1">
    <property type="nucleotide sequence ID" value="NZ_PVWO01000100.1"/>
</dbReference>
<dbReference type="EMBL" id="PVWO01000100">
    <property type="protein sequence ID" value="PSB56951.1"/>
    <property type="molecule type" value="Genomic_DNA"/>
</dbReference>
<dbReference type="Gene3D" id="3.40.50.11380">
    <property type="match status" value="1"/>
</dbReference>
<reference evidence="7 8" key="1">
    <citation type="submission" date="2018-03" db="EMBL/GenBank/DDBJ databases">
        <title>The ancient ancestry and fast evolution of plastids.</title>
        <authorList>
            <person name="Moore K.R."/>
            <person name="Magnabosco C."/>
            <person name="Momper L."/>
            <person name="Gold D.A."/>
            <person name="Bosak T."/>
            <person name="Fournier G.P."/>
        </authorList>
    </citation>
    <scope>NUCLEOTIDE SEQUENCE [LARGE SCALE GENOMIC DNA]</scope>
    <source>
        <strain evidence="7 8">CCALA 037</strain>
    </source>
</reference>
<feature type="domain" description="O-GlcNAc transferase C-terminal" evidence="6">
    <location>
        <begin position="525"/>
        <end position="713"/>
    </location>
</feature>
<accession>A0A2T1GH18</accession>
<dbReference type="PANTHER" id="PTHR44835">
    <property type="entry name" value="UDP-N-ACETYLGLUCOSAMINE--PEPTIDE N-ACETYLGLUCOSAMINYLTRANSFERASE SPINDLY-RELATED"/>
    <property type="match status" value="1"/>
</dbReference>
<evidence type="ECO:0000313" key="7">
    <source>
        <dbReference type="EMBL" id="PSB56951.1"/>
    </source>
</evidence>
<evidence type="ECO:0000256" key="2">
    <source>
        <dbReference type="ARBA" id="ARBA00022676"/>
    </source>
</evidence>
<keyword evidence="8" id="KW-1185">Reference proteome</keyword>
<evidence type="ECO:0000256" key="5">
    <source>
        <dbReference type="ARBA" id="ARBA00022803"/>
    </source>
</evidence>
<dbReference type="Gene3D" id="3.40.50.2000">
    <property type="entry name" value="Glycogen Phosphorylase B"/>
    <property type="match status" value="1"/>
</dbReference>
<protein>
    <submittedName>
        <fullName evidence="7">O-linked N-acetylglucosamine transferase, SPINDLY family protein</fullName>
    </submittedName>
</protein>
<dbReference type="GO" id="GO:0016757">
    <property type="term" value="F:glycosyltransferase activity"/>
    <property type="evidence" value="ECO:0007669"/>
    <property type="project" value="UniProtKB-KW"/>
</dbReference>
<keyword evidence="2" id="KW-0328">Glycosyltransferase</keyword>
<evidence type="ECO:0000256" key="1">
    <source>
        <dbReference type="ARBA" id="ARBA00004922"/>
    </source>
</evidence>
<comment type="pathway">
    <text evidence="1">Protein modification; protein glycosylation.</text>
</comment>
<dbReference type="Proteomes" id="UP000238937">
    <property type="component" value="Unassembled WGS sequence"/>
</dbReference>
<dbReference type="OrthoDB" id="146908at2"/>
<dbReference type="InterPro" id="IPR051939">
    <property type="entry name" value="Glycosyltr_41/O-GlcNAc_trsf"/>
</dbReference>
<name>A0A2T1GH18_9CYAN</name>
<evidence type="ECO:0000256" key="3">
    <source>
        <dbReference type="ARBA" id="ARBA00022679"/>
    </source>
</evidence>
<evidence type="ECO:0000259" key="6">
    <source>
        <dbReference type="Pfam" id="PF13844"/>
    </source>
</evidence>
<dbReference type="Pfam" id="PF13844">
    <property type="entry name" value="Glyco_transf_41"/>
    <property type="match status" value="2"/>
</dbReference>
<dbReference type="PANTHER" id="PTHR44835:SF1">
    <property type="entry name" value="PROTEIN O-GLCNAC TRANSFERASE"/>
    <property type="match status" value="1"/>
</dbReference>
<dbReference type="InterPro" id="IPR029489">
    <property type="entry name" value="OGT/SEC/SPY_C"/>
</dbReference>
<keyword evidence="4" id="KW-0677">Repeat</keyword>